<dbReference type="Gene3D" id="3.30.1310.20">
    <property type="entry name" value="PRTase-like"/>
    <property type="match status" value="1"/>
</dbReference>
<gene>
    <name evidence="2" type="ORF">Cha6605_4776</name>
</gene>
<dbReference type="InterPro" id="IPR000836">
    <property type="entry name" value="PRTase_dom"/>
</dbReference>
<dbReference type="RefSeq" id="WP_015161783.1">
    <property type="nucleotide sequence ID" value="NC_019697.1"/>
</dbReference>
<feature type="domain" description="Phosphoribosyltransferase" evidence="1">
    <location>
        <begin position="13"/>
        <end position="179"/>
    </location>
</feature>
<protein>
    <submittedName>
        <fullName evidence="2">Putative phosphoribosyltransferase</fullName>
    </submittedName>
</protein>
<keyword evidence="3" id="KW-1185">Reference proteome</keyword>
<dbReference type="OrthoDB" id="9810066at2"/>
<dbReference type="KEGG" id="cmp:Cha6605_4776"/>
<dbReference type="GO" id="GO:0016757">
    <property type="term" value="F:glycosyltransferase activity"/>
    <property type="evidence" value="ECO:0007669"/>
    <property type="project" value="UniProtKB-KW"/>
</dbReference>
<dbReference type="EMBL" id="CP003600">
    <property type="protein sequence ID" value="AFY95691.1"/>
    <property type="molecule type" value="Genomic_DNA"/>
</dbReference>
<keyword evidence="2" id="KW-0808">Transferase</keyword>
<evidence type="ECO:0000259" key="1">
    <source>
        <dbReference type="Pfam" id="PF00156"/>
    </source>
</evidence>
<dbReference type="STRING" id="1173020.Cha6605_4776"/>
<proteinExistence type="predicted"/>
<dbReference type="eggNOG" id="COG1926">
    <property type="taxonomic scope" value="Bacteria"/>
</dbReference>
<dbReference type="SUPFAM" id="SSF53271">
    <property type="entry name" value="PRTase-like"/>
    <property type="match status" value="1"/>
</dbReference>
<keyword evidence="2" id="KW-0328">Glycosyltransferase</keyword>
<dbReference type="Pfam" id="PF00156">
    <property type="entry name" value="Pribosyltran"/>
    <property type="match status" value="1"/>
</dbReference>
<sequence length="216" mass="23953">MNKRFRDRAEAGKLLAQQLLDYAERPQAIVLALPRGGVPVAHPIAQTLQVPLDICLVHKLGIPRNPEVAMGAIDLQGNKYLNERIVRELDISMATIDRIAANELRELQRRERTYRGNRPAVDLRDRIAIVVDDGLATGATMRAAIEAIRRQQPAQMTIAVPVAFQGTIDRLRASVDRIVCLMMPEPFEAIGCWYDNFSQTTDAEVCAALQESGVNG</sequence>
<accession>K9UMM0</accession>
<organism evidence="2 3">
    <name type="scientific">Chamaesiphon minutus (strain ATCC 27169 / PCC 6605)</name>
    <dbReference type="NCBI Taxonomy" id="1173020"/>
    <lineage>
        <taxon>Bacteria</taxon>
        <taxon>Bacillati</taxon>
        <taxon>Cyanobacteriota</taxon>
        <taxon>Cyanophyceae</taxon>
        <taxon>Gomontiellales</taxon>
        <taxon>Chamaesiphonaceae</taxon>
        <taxon>Chamaesiphon</taxon>
    </lineage>
</organism>
<evidence type="ECO:0000313" key="3">
    <source>
        <dbReference type="Proteomes" id="UP000010366"/>
    </source>
</evidence>
<dbReference type="InterPro" id="IPR029057">
    <property type="entry name" value="PRTase-like"/>
</dbReference>
<reference evidence="2 3" key="1">
    <citation type="submission" date="2012-05" db="EMBL/GenBank/DDBJ databases">
        <title>Finished chromosome of genome of Chamaesiphon sp. PCC 6605.</title>
        <authorList>
            <consortium name="US DOE Joint Genome Institute"/>
            <person name="Gugger M."/>
            <person name="Coursin T."/>
            <person name="Rippka R."/>
            <person name="Tandeau De Marsac N."/>
            <person name="Huntemann M."/>
            <person name="Wei C.-L."/>
            <person name="Han J."/>
            <person name="Detter J.C."/>
            <person name="Han C."/>
            <person name="Tapia R."/>
            <person name="Chen A."/>
            <person name="Kyrpides N."/>
            <person name="Mavromatis K."/>
            <person name="Markowitz V."/>
            <person name="Szeto E."/>
            <person name="Ivanova N."/>
            <person name="Pagani I."/>
            <person name="Pati A."/>
            <person name="Goodwin L."/>
            <person name="Nordberg H.P."/>
            <person name="Cantor M.N."/>
            <person name="Hua S.X."/>
            <person name="Woyke T."/>
            <person name="Kerfeld C.A."/>
        </authorList>
    </citation>
    <scope>NUCLEOTIDE SEQUENCE [LARGE SCALE GENOMIC DNA]</scope>
    <source>
        <strain evidence="3">ATCC 27169 / PCC 6605</strain>
    </source>
</reference>
<dbReference type="Gene3D" id="3.40.50.2020">
    <property type="match status" value="1"/>
</dbReference>
<evidence type="ECO:0000313" key="2">
    <source>
        <dbReference type="EMBL" id="AFY95691.1"/>
    </source>
</evidence>
<dbReference type="Proteomes" id="UP000010366">
    <property type="component" value="Chromosome"/>
</dbReference>
<dbReference type="CDD" id="cd06223">
    <property type="entry name" value="PRTases_typeI"/>
    <property type="match status" value="1"/>
</dbReference>
<dbReference type="HOGENOM" id="CLU_083583_0_0_3"/>
<name>K9UMM0_CHAP6</name>
<dbReference type="AlphaFoldDB" id="K9UMM0"/>